<dbReference type="Proteomes" id="UP000749040">
    <property type="component" value="Unassembled WGS sequence"/>
</dbReference>
<feature type="domain" description="AMP-dependent synthetase/ligase" evidence="1">
    <location>
        <begin position="20"/>
        <end position="378"/>
    </location>
</feature>
<dbReference type="InterPro" id="IPR050237">
    <property type="entry name" value="ATP-dep_AMP-bd_enzyme"/>
</dbReference>
<dbReference type="InterPro" id="IPR000873">
    <property type="entry name" value="AMP-dep_synth/lig_dom"/>
</dbReference>
<dbReference type="EMBL" id="JADKYB010000029">
    <property type="protein sequence ID" value="MBM9509842.1"/>
    <property type="molecule type" value="Genomic_DNA"/>
</dbReference>
<dbReference type="PANTHER" id="PTHR43767">
    <property type="entry name" value="LONG-CHAIN-FATTY-ACID--COA LIGASE"/>
    <property type="match status" value="1"/>
</dbReference>
<dbReference type="Gene3D" id="3.30.300.30">
    <property type="match status" value="1"/>
</dbReference>
<dbReference type="SUPFAM" id="SSF56801">
    <property type="entry name" value="Acetyl-CoA synthetase-like"/>
    <property type="match status" value="1"/>
</dbReference>
<proteinExistence type="predicted"/>
<evidence type="ECO:0000313" key="4">
    <source>
        <dbReference type="Proteomes" id="UP000749040"/>
    </source>
</evidence>
<dbReference type="Pfam" id="PF13193">
    <property type="entry name" value="AMP-binding_C"/>
    <property type="match status" value="1"/>
</dbReference>
<gene>
    <name evidence="3" type="ORF">ITX44_35885</name>
</gene>
<sequence>MDEPGDVVAHYVVSALNRFAEYGEREAVVTGQHRLTYADLCRDVPALAAELRAHGVAPGSSVAVLSGNRPEAMVLQLAAHLLGCRTVWLASYTPVREQADFLARSGADVLVYDTARHEMLAGEVLADGGWRGAVLCLGPGGRGPDLLGPPVAERPFAVPQDVAGPPPASLFATSGTTGRAKLVHHEHRFFLALLAIGQAWLASGAPTLKHLAQTGFGHVSGQMTNLLMLFTGSTLVLGEGLDVPGLLELTAKERVSSTLLTPVQLYEALDHPALDSADLSSLLLLNIGGGPVFPGRLREAAERLGPVVRLVYGLSEAAFVTEYRGVTVDPAHPERLASCGVPFADSRVEIRDERGAPLPAGETGEVWVAGSLVMSGYWDEPELTGRTLVDGWLRTGDLGFLSDDGWLYLVDRLKDMIVTGRGAANVFSRTVEDVLTSHPAVRSAAVIGVPDPAQGEAVYAYVVPVPGAEVTAEELQALVTEQLRAYAAPSVVEFTAELPVTGMGKVDKKALRARHTAPAEGIV</sequence>
<keyword evidence="4" id="KW-1185">Reference proteome</keyword>
<dbReference type="Gene3D" id="3.40.50.12780">
    <property type="entry name" value="N-terminal domain of ligase-like"/>
    <property type="match status" value="1"/>
</dbReference>
<dbReference type="InterPro" id="IPR045851">
    <property type="entry name" value="AMP-bd_C_sf"/>
</dbReference>
<accession>A0ABS2U4B7</accession>
<dbReference type="Pfam" id="PF00501">
    <property type="entry name" value="AMP-binding"/>
    <property type="match status" value="1"/>
</dbReference>
<dbReference type="RefSeq" id="WP_205363342.1">
    <property type="nucleotide sequence ID" value="NZ_JADKYB010000029.1"/>
</dbReference>
<name>A0ABS2U4B7_9ACTN</name>
<dbReference type="InterPro" id="IPR042099">
    <property type="entry name" value="ANL_N_sf"/>
</dbReference>
<comment type="caution">
    <text evidence="3">The sequence shown here is derived from an EMBL/GenBank/DDBJ whole genome shotgun (WGS) entry which is preliminary data.</text>
</comment>
<dbReference type="InterPro" id="IPR025110">
    <property type="entry name" value="AMP-bd_C"/>
</dbReference>
<protein>
    <submittedName>
        <fullName evidence="3">AMP-binding protein</fullName>
    </submittedName>
</protein>
<feature type="domain" description="AMP-binding enzyme C-terminal" evidence="2">
    <location>
        <begin position="431"/>
        <end position="505"/>
    </location>
</feature>
<dbReference type="InterPro" id="IPR020845">
    <property type="entry name" value="AMP-binding_CS"/>
</dbReference>
<dbReference type="PROSITE" id="PS00455">
    <property type="entry name" value="AMP_BINDING"/>
    <property type="match status" value="1"/>
</dbReference>
<evidence type="ECO:0000259" key="1">
    <source>
        <dbReference type="Pfam" id="PF00501"/>
    </source>
</evidence>
<evidence type="ECO:0000313" key="3">
    <source>
        <dbReference type="EMBL" id="MBM9509842.1"/>
    </source>
</evidence>
<reference evidence="3 4" key="1">
    <citation type="submission" date="2021-01" db="EMBL/GenBank/DDBJ databases">
        <title>Streptomyces acididurans sp. nov., isolated from a peat swamp forest soil.</title>
        <authorList>
            <person name="Chantavorakit T."/>
            <person name="Duangmal K."/>
        </authorList>
    </citation>
    <scope>NUCLEOTIDE SEQUENCE [LARGE SCALE GENOMIC DNA]</scope>
    <source>
        <strain evidence="3 4">KK5PA1</strain>
    </source>
</reference>
<evidence type="ECO:0000259" key="2">
    <source>
        <dbReference type="Pfam" id="PF13193"/>
    </source>
</evidence>
<organism evidence="3 4">
    <name type="scientific">Actinacidiphila acididurans</name>
    <dbReference type="NCBI Taxonomy" id="2784346"/>
    <lineage>
        <taxon>Bacteria</taxon>
        <taxon>Bacillati</taxon>
        <taxon>Actinomycetota</taxon>
        <taxon>Actinomycetes</taxon>
        <taxon>Kitasatosporales</taxon>
        <taxon>Streptomycetaceae</taxon>
        <taxon>Actinacidiphila</taxon>
    </lineage>
</organism>
<dbReference type="PANTHER" id="PTHR43767:SF7">
    <property type="entry name" value="MEDIUM_LONG-CHAIN-FATTY-ACID--COA LIGASE FADD8"/>
    <property type="match status" value="1"/>
</dbReference>